<evidence type="ECO:0000256" key="1">
    <source>
        <dbReference type="ARBA" id="ARBA00023002"/>
    </source>
</evidence>
<dbReference type="GO" id="GO:0004497">
    <property type="term" value="F:monooxygenase activity"/>
    <property type="evidence" value="ECO:0007669"/>
    <property type="project" value="TreeGrafter"/>
</dbReference>
<dbReference type="PANTHER" id="PTHR43539">
    <property type="entry name" value="FLAVIN-BINDING MONOOXYGENASE-LIKE PROTEIN (AFU_ORTHOLOGUE AFUA_4G09220)"/>
    <property type="match status" value="1"/>
</dbReference>
<dbReference type="OrthoDB" id="8671611at2"/>
<dbReference type="SUPFAM" id="SSF51905">
    <property type="entry name" value="FAD/NAD(P)-binding domain"/>
    <property type="match status" value="2"/>
</dbReference>
<organism evidence="2 3">
    <name type="scientific">Corticibacter populi</name>
    <dbReference type="NCBI Taxonomy" id="1550736"/>
    <lineage>
        <taxon>Bacteria</taxon>
        <taxon>Pseudomonadati</taxon>
        <taxon>Pseudomonadota</taxon>
        <taxon>Betaproteobacteria</taxon>
        <taxon>Burkholderiales</taxon>
        <taxon>Comamonadaceae</taxon>
        <taxon>Corticibacter</taxon>
    </lineage>
</organism>
<name>A0A3M6QPI9_9BURK</name>
<keyword evidence="1" id="KW-0560">Oxidoreductase</keyword>
<dbReference type="Pfam" id="PF13738">
    <property type="entry name" value="Pyr_redox_3"/>
    <property type="match status" value="1"/>
</dbReference>
<dbReference type="InterPro" id="IPR036188">
    <property type="entry name" value="FAD/NAD-bd_sf"/>
</dbReference>
<dbReference type="AlphaFoldDB" id="A0A3M6QPI9"/>
<dbReference type="RefSeq" id="WP_122230402.1">
    <property type="nucleotide sequence ID" value="NZ_RDQO01000004.1"/>
</dbReference>
<accession>A0A3M6QPI9</accession>
<reference evidence="2 3" key="1">
    <citation type="submission" date="2018-10" db="EMBL/GenBank/DDBJ databases">
        <title>Draft genome of Cortibacter populi DSM10536.</title>
        <authorList>
            <person name="Bernier A.-M."/>
            <person name="Bernard K."/>
        </authorList>
    </citation>
    <scope>NUCLEOTIDE SEQUENCE [LARGE SCALE GENOMIC DNA]</scope>
    <source>
        <strain evidence="2 3">DSM 105136</strain>
    </source>
</reference>
<dbReference type="Proteomes" id="UP000278006">
    <property type="component" value="Unassembled WGS sequence"/>
</dbReference>
<protein>
    <submittedName>
        <fullName evidence="2">NAD(P)/FAD-dependent oxidoreductase</fullName>
    </submittedName>
</protein>
<sequence>MPEETPVGLADLERRLAHDLACLNWPAGQWLPERRHDGQPLEPVVIIGAGQAGLALAFGLRQAGIDPLLLDRAPAGSEGPWATTARMETLRSPKELTGPAMGVPNLTFRAWFEAQFGATGWARLDKIPRLQWMDYLRWYRQVTRPRVRNETAVTRILPHADHVELRLASAAGTAGTTGATGATTLLARHVILATGRDGLGGPAIPAFMRGVDRRLWAHSSDPFDYRSLRGRHVGVIGAGSSAMDSAGTALEEGAASVDLLIRRAEIPRINKSKGSGVPGLTHGHADLPDAWKWRIRHYINRQQVPPPHGSTLRVSRHANAFFHTGCAIERVTATGDAAAPLLVDTTQGRFHFDFLFVATGFVPDWSQRPEFAAFASQVKLWPQRYQLPEAADDAELNGMPDLGPAFEFQEAQPGACPGLWRLHAFCYPAALSFGTISGDIPAISDGARLLATRLASAFYREDLEYHWEKLQAYAEPELDGSEWTRANTPTRIQALREAHAPAAPQTLPDYKQ</sequence>
<keyword evidence="3" id="KW-1185">Reference proteome</keyword>
<dbReference type="PRINTS" id="PR00368">
    <property type="entry name" value="FADPNR"/>
</dbReference>
<evidence type="ECO:0000313" key="3">
    <source>
        <dbReference type="Proteomes" id="UP000278006"/>
    </source>
</evidence>
<dbReference type="Gene3D" id="3.50.50.60">
    <property type="entry name" value="FAD/NAD(P)-binding domain"/>
    <property type="match status" value="1"/>
</dbReference>
<dbReference type="GO" id="GO:0050660">
    <property type="term" value="F:flavin adenine dinucleotide binding"/>
    <property type="evidence" value="ECO:0007669"/>
    <property type="project" value="TreeGrafter"/>
</dbReference>
<proteinExistence type="predicted"/>
<dbReference type="PRINTS" id="PR00411">
    <property type="entry name" value="PNDRDTASEI"/>
</dbReference>
<dbReference type="PANTHER" id="PTHR43539:SF91">
    <property type="entry name" value="FAD-DEPENDENT URATE HYDROXYLASE"/>
    <property type="match status" value="1"/>
</dbReference>
<evidence type="ECO:0000313" key="2">
    <source>
        <dbReference type="EMBL" id="RMX04973.1"/>
    </source>
</evidence>
<dbReference type="InterPro" id="IPR050982">
    <property type="entry name" value="Auxin_biosynth/cation_transpt"/>
</dbReference>
<comment type="caution">
    <text evidence="2">The sequence shown here is derived from an EMBL/GenBank/DDBJ whole genome shotgun (WGS) entry which is preliminary data.</text>
</comment>
<dbReference type="EMBL" id="RDQO01000004">
    <property type="protein sequence ID" value="RMX04973.1"/>
    <property type="molecule type" value="Genomic_DNA"/>
</dbReference>
<gene>
    <name evidence="2" type="ORF">D8I35_14060</name>
</gene>